<evidence type="ECO:0000259" key="1">
    <source>
        <dbReference type="Pfam" id="PF13173"/>
    </source>
</evidence>
<dbReference type="EMBL" id="JACIGM010000018">
    <property type="protein sequence ID" value="MBB4278430.1"/>
    <property type="molecule type" value="Genomic_DNA"/>
</dbReference>
<evidence type="ECO:0000313" key="4">
    <source>
        <dbReference type="Proteomes" id="UP000533641"/>
    </source>
</evidence>
<dbReference type="PANTHER" id="PTHR43566">
    <property type="entry name" value="CONSERVED PROTEIN"/>
    <property type="match status" value="1"/>
</dbReference>
<reference evidence="3 4" key="1">
    <citation type="submission" date="2020-08" db="EMBL/GenBank/DDBJ databases">
        <title>Genomic Encyclopedia of Type Strains, Phase IV (KMG-V): Genome sequencing to study the core and pangenomes of soil and plant-associated prokaryotes.</title>
        <authorList>
            <person name="Whitman W."/>
        </authorList>
    </citation>
    <scope>NUCLEOTIDE SEQUENCE [LARGE SCALE GENOMIC DNA]</scope>
    <source>
        <strain evidence="3 4">SEMIA 402</strain>
    </source>
</reference>
<dbReference type="InterPro" id="IPR041682">
    <property type="entry name" value="AAA_14"/>
</dbReference>
<dbReference type="Pfam" id="PF13173">
    <property type="entry name" value="AAA_14"/>
    <property type="match status" value="1"/>
</dbReference>
<dbReference type="PANTHER" id="PTHR43566:SF2">
    <property type="entry name" value="DUF4143 DOMAIN-CONTAINING PROTEIN"/>
    <property type="match status" value="1"/>
</dbReference>
<evidence type="ECO:0008006" key="5">
    <source>
        <dbReference type="Google" id="ProtNLM"/>
    </source>
</evidence>
<dbReference type="SUPFAM" id="SSF52540">
    <property type="entry name" value="P-loop containing nucleoside triphosphate hydrolases"/>
    <property type="match status" value="1"/>
</dbReference>
<name>A0A7W6RUZ1_9HYPH</name>
<dbReference type="Proteomes" id="UP000533641">
    <property type="component" value="Unassembled WGS sequence"/>
</dbReference>
<sequence>MGKKPLALEVGEQRPSIYLDLESDADRAKLAESELYLAGHEDKLVILDEVHRVPDLFQNLRGLIDRGRRKGLRSGRFLLLGSASMDLLRPSGESLAGRIAYLELAPIDSLKVEAGELNKLWVRGGFPDSLLAANDTVSQRWRIDFIRTYLERDIPLLGPRIPAETLRRFWTMLAHHQSGLLNAAEFARALGVDGKTVASYLDLMVDLLLVRRLDPWHSNAGRRLVKSPRVYVRDSGLLHSLLGLTTLDDVLGHPVAGASWEGFVMEALHAVMPEGAQANLYRTSAGAEIDLVVTLPRERRWAIEIKRSLPPKVERGFHHACLDLEPDRRIVVYPGSEAYPLGNDIEVLPLHQLGEQLAGGRE</sequence>
<evidence type="ECO:0000259" key="2">
    <source>
        <dbReference type="Pfam" id="PF13635"/>
    </source>
</evidence>
<comment type="caution">
    <text evidence="3">The sequence shown here is derived from an EMBL/GenBank/DDBJ whole genome shotgun (WGS) entry which is preliminary data.</text>
</comment>
<feature type="domain" description="AAA" evidence="1">
    <location>
        <begin position="12"/>
        <end position="108"/>
    </location>
</feature>
<protein>
    <recommendedName>
        <fullName evidence="5">AAA+ ATPase domain-containing protein</fullName>
    </recommendedName>
</protein>
<feature type="domain" description="DUF4143" evidence="2">
    <location>
        <begin position="151"/>
        <end position="308"/>
    </location>
</feature>
<organism evidence="3 4">
    <name type="scientific">Rhizobium mongolense</name>
    <dbReference type="NCBI Taxonomy" id="57676"/>
    <lineage>
        <taxon>Bacteria</taxon>
        <taxon>Pseudomonadati</taxon>
        <taxon>Pseudomonadota</taxon>
        <taxon>Alphaproteobacteria</taxon>
        <taxon>Hyphomicrobiales</taxon>
        <taxon>Rhizobiaceae</taxon>
        <taxon>Rhizobium/Agrobacterium group</taxon>
        <taxon>Rhizobium</taxon>
    </lineage>
</organism>
<dbReference type="InterPro" id="IPR025420">
    <property type="entry name" value="DUF4143"/>
</dbReference>
<dbReference type="AlphaFoldDB" id="A0A7W6RUZ1"/>
<accession>A0A7W6RUZ1</accession>
<dbReference type="Pfam" id="PF13635">
    <property type="entry name" value="DUF4143"/>
    <property type="match status" value="1"/>
</dbReference>
<gene>
    <name evidence="3" type="ORF">GGE12_006241</name>
</gene>
<dbReference type="InterPro" id="IPR027417">
    <property type="entry name" value="P-loop_NTPase"/>
</dbReference>
<evidence type="ECO:0000313" key="3">
    <source>
        <dbReference type="EMBL" id="MBB4278430.1"/>
    </source>
</evidence>
<proteinExistence type="predicted"/>